<comment type="caution">
    <text evidence="1">The sequence shown here is derived from an EMBL/GenBank/DDBJ whole genome shotgun (WGS) entry which is preliminary data.</text>
</comment>
<evidence type="ECO:0008006" key="3">
    <source>
        <dbReference type="Google" id="ProtNLM"/>
    </source>
</evidence>
<dbReference type="InterPro" id="IPR032675">
    <property type="entry name" value="LRR_dom_sf"/>
</dbReference>
<dbReference type="Gene3D" id="3.80.10.10">
    <property type="entry name" value="Ribonuclease Inhibitor"/>
    <property type="match status" value="1"/>
</dbReference>
<dbReference type="EMBL" id="JAJVDC020000004">
    <property type="protein sequence ID" value="KAL1637167.1"/>
    <property type="molecule type" value="Genomic_DNA"/>
</dbReference>
<sequence>MISIVGTLGLPSEIVDAIALQLQPPDCIALRLVCRELAAKSGYAFKHVCLATRRHMLSEYSLRGLLDLSRHKDFGRAVTTLMIGTEQYEERYADPVLHKSWAALPQQQADAHAAVLEAQKRRRDRGDDCALLAQALANLPNCRAVEIVGNHVPARTAYRHHNESAEDLVYHSWGARTLADAVGLFPPTVSGREKGAVGHASHVFLTVLGAVAASAAPVSSLTMRVRYFQGVSGLALLLDEPHDRPGGIHRAYGTAFAPDRGAAVLARLRRSTRGLRSLALTLDALAVRSFDPASSRLGDGHLLAGLPALERLRLSAGYDVADAALHDVFARTAWLRGVRVLFLNDCRCQLLDIPSRILAHCPRLRKLTLANVSTPEGYFPFFLHGAVQHPTLEVVRVTCIMEQGSWEGAGAWGRPAGVSPFVEKVRARDGSFRALECRRDAEDTADHVTWAVAATPGWGTTNIFQLRGEYDAGAIRWPEEDLFDP</sequence>
<evidence type="ECO:0000313" key="1">
    <source>
        <dbReference type="EMBL" id="KAL1637167.1"/>
    </source>
</evidence>
<dbReference type="Proteomes" id="UP001521116">
    <property type="component" value="Unassembled WGS sequence"/>
</dbReference>
<reference evidence="1 2" key="1">
    <citation type="submission" date="2024-02" db="EMBL/GenBank/DDBJ databases">
        <title>De novo assembly and annotation of 12 fungi associated with fruit tree decline syndrome in Ontario, Canada.</title>
        <authorList>
            <person name="Sulman M."/>
            <person name="Ellouze W."/>
            <person name="Ilyukhin E."/>
        </authorList>
    </citation>
    <scope>NUCLEOTIDE SEQUENCE [LARGE SCALE GENOMIC DNA]</scope>
    <source>
        <strain evidence="1 2">M1-105</strain>
    </source>
</reference>
<dbReference type="SUPFAM" id="SSF52047">
    <property type="entry name" value="RNI-like"/>
    <property type="match status" value="1"/>
</dbReference>
<gene>
    <name evidence="1" type="ORF">SLS56_000826</name>
</gene>
<keyword evidence="2" id="KW-1185">Reference proteome</keyword>
<accession>A0ABR3TCH2</accession>
<proteinExistence type="predicted"/>
<name>A0ABR3TCH2_9PEZI</name>
<protein>
    <recommendedName>
        <fullName evidence="3">F-box domain-containing protein</fullName>
    </recommendedName>
</protein>
<organism evidence="1 2">
    <name type="scientific">Neofusicoccum ribis</name>
    <dbReference type="NCBI Taxonomy" id="45134"/>
    <lineage>
        <taxon>Eukaryota</taxon>
        <taxon>Fungi</taxon>
        <taxon>Dikarya</taxon>
        <taxon>Ascomycota</taxon>
        <taxon>Pezizomycotina</taxon>
        <taxon>Dothideomycetes</taxon>
        <taxon>Dothideomycetes incertae sedis</taxon>
        <taxon>Botryosphaeriales</taxon>
        <taxon>Botryosphaeriaceae</taxon>
        <taxon>Neofusicoccum</taxon>
    </lineage>
</organism>
<evidence type="ECO:0000313" key="2">
    <source>
        <dbReference type="Proteomes" id="UP001521116"/>
    </source>
</evidence>